<keyword evidence="2" id="KW-1185">Reference proteome</keyword>
<dbReference type="AlphaFoldDB" id="A0A5J4YZ54"/>
<protein>
    <submittedName>
        <fullName evidence="1">Uncharacterized protein</fullName>
    </submittedName>
</protein>
<dbReference type="EMBL" id="VRMN01000003">
    <property type="protein sequence ID" value="KAA8496014.1"/>
    <property type="molecule type" value="Genomic_DNA"/>
</dbReference>
<name>A0A5J4YZ54_PORPP</name>
<reference evidence="2" key="1">
    <citation type="journal article" date="2019" name="Nat. Commun.">
        <title>Expansion of phycobilisome linker gene families in mesophilic red algae.</title>
        <authorList>
            <person name="Lee J."/>
            <person name="Kim D."/>
            <person name="Bhattacharya D."/>
            <person name="Yoon H.S."/>
        </authorList>
    </citation>
    <scope>NUCLEOTIDE SEQUENCE [LARGE SCALE GENOMIC DNA]</scope>
    <source>
        <strain evidence="2">CCMP 1328</strain>
    </source>
</reference>
<evidence type="ECO:0000313" key="1">
    <source>
        <dbReference type="EMBL" id="KAA8496014.1"/>
    </source>
</evidence>
<proteinExistence type="predicted"/>
<accession>A0A5J4YZ54</accession>
<evidence type="ECO:0000313" key="2">
    <source>
        <dbReference type="Proteomes" id="UP000324585"/>
    </source>
</evidence>
<dbReference type="Proteomes" id="UP000324585">
    <property type="component" value="Unassembled WGS sequence"/>
</dbReference>
<organism evidence="1 2">
    <name type="scientific">Porphyridium purpureum</name>
    <name type="common">Red alga</name>
    <name type="synonym">Porphyridium cruentum</name>
    <dbReference type="NCBI Taxonomy" id="35688"/>
    <lineage>
        <taxon>Eukaryota</taxon>
        <taxon>Rhodophyta</taxon>
        <taxon>Bangiophyceae</taxon>
        <taxon>Porphyridiales</taxon>
        <taxon>Porphyridiaceae</taxon>
        <taxon>Porphyridium</taxon>
    </lineage>
</organism>
<comment type="caution">
    <text evidence="1">The sequence shown here is derived from an EMBL/GenBank/DDBJ whole genome shotgun (WGS) entry which is preliminary data.</text>
</comment>
<gene>
    <name evidence="1" type="ORF">FVE85_2169</name>
</gene>
<sequence>MLKDHCTIYQKLAMEKKGLARPGPAFDPHTFYCLTQEIIKFVVYGTELEELEEKTVVVGFKEVRHVSPRTLEFMASHLSKELHTDALRSLLGIRGCDFKGVHGENLDGSYSKEPPDFKKHKQLPLCQRKQWIRGAWN</sequence>